<evidence type="ECO:0000256" key="2">
    <source>
        <dbReference type="ARBA" id="ARBA00005940"/>
    </source>
</evidence>
<dbReference type="KEGG" id="cbv:U729_2416"/>
<evidence type="ECO:0000256" key="3">
    <source>
        <dbReference type="ARBA" id="ARBA00012756"/>
    </source>
</evidence>
<organism evidence="15 16">
    <name type="scientific">Clostridium baratii str. Sullivan</name>
    <dbReference type="NCBI Taxonomy" id="1415775"/>
    <lineage>
        <taxon>Bacteria</taxon>
        <taxon>Bacillati</taxon>
        <taxon>Bacillota</taxon>
        <taxon>Clostridia</taxon>
        <taxon>Eubacteriales</taxon>
        <taxon>Clostridiaceae</taxon>
        <taxon>Clostridium</taxon>
    </lineage>
</organism>
<dbReference type="GO" id="GO:0046872">
    <property type="term" value="F:metal ion binding"/>
    <property type="evidence" value="ECO:0007669"/>
    <property type="project" value="UniProtKB-KW"/>
</dbReference>
<dbReference type="PANTHER" id="PTHR36447:SF2">
    <property type="entry name" value="BETA-GALACTOSIDASE YESZ"/>
    <property type="match status" value="1"/>
</dbReference>
<dbReference type="SUPFAM" id="SSF52317">
    <property type="entry name" value="Class I glutamine amidotransferase-like"/>
    <property type="match status" value="1"/>
</dbReference>
<evidence type="ECO:0000256" key="1">
    <source>
        <dbReference type="ARBA" id="ARBA00001412"/>
    </source>
</evidence>
<feature type="domain" description="Beta-galactosidase C-terminal" evidence="14">
    <location>
        <begin position="609"/>
        <end position="649"/>
    </location>
</feature>
<dbReference type="InterPro" id="IPR013739">
    <property type="entry name" value="Beta_galactosidase_C"/>
</dbReference>
<feature type="binding site" evidence="11">
    <location>
        <position position="107"/>
    </location>
    <ligand>
        <name>Zn(2+)</name>
        <dbReference type="ChEBI" id="CHEBI:29105"/>
    </ligand>
</feature>
<dbReference type="PIRSF" id="PIRSF001084">
    <property type="entry name" value="B-galactosidase"/>
    <property type="match status" value="1"/>
</dbReference>
<evidence type="ECO:0000256" key="9">
    <source>
        <dbReference type="PIRSR" id="PIRSR001084-1"/>
    </source>
</evidence>
<evidence type="ECO:0000313" key="15">
    <source>
        <dbReference type="EMBL" id="AIY84959.1"/>
    </source>
</evidence>
<evidence type="ECO:0000259" key="12">
    <source>
        <dbReference type="Pfam" id="PF02449"/>
    </source>
</evidence>
<dbReference type="eggNOG" id="COG1874">
    <property type="taxonomic scope" value="Bacteria"/>
</dbReference>
<dbReference type="Proteomes" id="UP000030635">
    <property type="component" value="Chromosome"/>
</dbReference>
<dbReference type="PANTHER" id="PTHR36447">
    <property type="entry name" value="BETA-GALACTOSIDASE GANA"/>
    <property type="match status" value="1"/>
</dbReference>
<feature type="binding site" evidence="11">
    <location>
        <position position="151"/>
    </location>
    <ligand>
        <name>Zn(2+)</name>
        <dbReference type="ChEBI" id="CHEBI:29105"/>
    </ligand>
</feature>
<dbReference type="Gene3D" id="3.40.50.880">
    <property type="match status" value="1"/>
</dbReference>
<evidence type="ECO:0000256" key="5">
    <source>
        <dbReference type="ARBA" id="ARBA00022801"/>
    </source>
</evidence>
<reference evidence="15 16" key="1">
    <citation type="journal article" date="2015" name="Infect. Genet. Evol.">
        <title>Genomic sequences of six botulinum neurotoxin-producing strains representing three clostridial species illustrate the mobility and diversity of botulinum neurotoxin genes.</title>
        <authorList>
            <person name="Smith T.J."/>
            <person name="Hill K.K."/>
            <person name="Xie G."/>
            <person name="Foley B.T."/>
            <person name="Williamson C.H."/>
            <person name="Foster J.T."/>
            <person name="Johnson S.L."/>
            <person name="Chertkov O."/>
            <person name="Teshima H."/>
            <person name="Gibbons H.S."/>
            <person name="Johnsky L.A."/>
            <person name="Karavis M.A."/>
            <person name="Smith L.A."/>
        </authorList>
    </citation>
    <scope>NUCLEOTIDE SEQUENCE [LARGE SCALE GENOMIC DNA]</scope>
    <source>
        <strain evidence="15">Sullivan</strain>
    </source>
</reference>
<keyword evidence="16" id="KW-1185">Reference proteome</keyword>
<comment type="catalytic activity">
    <reaction evidence="1 8">
        <text>Hydrolysis of terminal non-reducing beta-D-galactose residues in beta-D-galactosides.</text>
        <dbReference type="EC" id="3.2.1.23"/>
    </reaction>
</comment>
<feature type="binding site" evidence="11">
    <location>
        <position position="156"/>
    </location>
    <ligand>
        <name>Zn(2+)</name>
        <dbReference type="ChEBI" id="CHEBI:29105"/>
    </ligand>
</feature>
<evidence type="ECO:0000259" key="13">
    <source>
        <dbReference type="Pfam" id="PF08532"/>
    </source>
</evidence>
<feature type="active site" description="Proton donor" evidence="9">
    <location>
        <position position="142"/>
    </location>
</feature>
<protein>
    <recommendedName>
        <fullName evidence="3 8">Beta-galactosidase</fullName>
        <shortName evidence="8">Beta-gal</shortName>
        <ecNumber evidence="3 8">3.2.1.23</ecNumber>
    </recommendedName>
</protein>
<feature type="binding site" evidence="10">
    <location>
        <position position="103"/>
    </location>
    <ligand>
        <name>substrate</name>
    </ligand>
</feature>
<dbReference type="EMBL" id="CP006905">
    <property type="protein sequence ID" value="AIY84959.1"/>
    <property type="molecule type" value="Genomic_DNA"/>
</dbReference>
<feature type="domain" description="Beta-galactosidase trimerisation" evidence="13">
    <location>
        <begin position="394"/>
        <end position="601"/>
    </location>
</feature>
<dbReference type="GO" id="GO:0009341">
    <property type="term" value="C:beta-galactosidase complex"/>
    <property type="evidence" value="ECO:0007669"/>
    <property type="project" value="InterPro"/>
</dbReference>
<proteinExistence type="inferred from homology"/>
<evidence type="ECO:0000256" key="4">
    <source>
        <dbReference type="ARBA" id="ARBA00022723"/>
    </source>
</evidence>
<comment type="similarity">
    <text evidence="2 8">Belongs to the glycosyl hydrolase 42 family.</text>
</comment>
<dbReference type="Gene3D" id="3.20.20.80">
    <property type="entry name" value="Glycosidases"/>
    <property type="match status" value="1"/>
</dbReference>
<evidence type="ECO:0000256" key="7">
    <source>
        <dbReference type="ARBA" id="ARBA00023295"/>
    </source>
</evidence>
<evidence type="ECO:0000256" key="8">
    <source>
        <dbReference type="PIRNR" id="PIRNR001084"/>
    </source>
</evidence>
<evidence type="ECO:0000256" key="11">
    <source>
        <dbReference type="PIRSR" id="PIRSR001084-3"/>
    </source>
</evidence>
<dbReference type="AlphaFoldDB" id="A0A0A7FZB1"/>
<dbReference type="RefSeq" id="WP_039315337.1">
    <property type="nucleotide sequence ID" value="NZ_CP006905.1"/>
</dbReference>
<feature type="binding site" evidence="11">
    <location>
        <position position="153"/>
    </location>
    <ligand>
        <name>Zn(2+)</name>
        <dbReference type="ChEBI" id="CHEBI:29105"/>
    </ligand>
</feature>
<feature type="domain" description="Glycoside hydrolase family 42 N-terminal" evidence="12">
    <location>
        <begin position="6"/>
        <end position="382"/>
    </location>
</feature>
<sequence length="650" mass="75828">MFLGVDYYPEHWNEDMLEEDLNNIIELGSNVIRIGEFAWHMLEREEGKFDFSYFDHVINEAKKKGLNVIFGTPTATMPAWLAKKHPDVLGEFEDNTKRVFGGRRQYCFNSKTYHKYSEIIIRELANHFKDEEAIVAWQIDNEFGHEGSDVCFCNECKEAFRNYLREAYNNDINKLNETFGTRFWSQVYNDFDEIPLPAKTITTHNPSLRMEWERFRSISVENYAKLQVKILKEILGENSVIIHDFSGGYFDKSFDFSKVANHIDVVAYNNYPVWGGQREPIPAHEIACGLDFMRGAKRKNFWITEAIMGAQGHDVIGYLPRPNQAKMWSYQAMAHGCNSLIYFRYRGATKGAEQYCYGIIDQDNQKRRKFYEVQSFFNDMKKNEDIINSEIKSEVAVIYDYESMASFRIQKQSFLMDYKNEVYRLYRPFYENNVNIDVIPSYVDFSEYKVLLIPTMIVFKTEVQERIREFVKNGGKVVFSFRTAIKDYYNNLTLGQLNPSFYTDLVGGFVDEIEALQEGQNVELKGINEFADTVGSGTVFRDMLKTTTAESLFMYNDAFYKEFSAVTLNKYEKGEVYYIGTGVDNNIMDMIANKILKEANIDVIESETGIEVVKRVLNNEEYYFVMNHTEKVKEFNGITLNAYESMVIKK</sequence>
<dbReference type="GO" id="GO:0004565">
    <property type="term" value="F:beta-galactosidase activity"/>
    <property type="evidence" value="ECO:0007669"/>
    <property type="project" value="UniProtKB-EC"/>
</dbReference>
<keyword evidence="6 11" id="KW-0862">Zinc</keyword>
<dbReference type="InterPro" id="IPR017853">
    <property type="entry name" value="GH"/>
</dbReference>
<evidence type="ECO:0000256" key="6">
    <source>
        <dbReference type="ARBA" id="ARBA00022833"/>
    </source>
</evidence>
<evidence type="ECO:0000313" key="16">
    <source>
        <dbReference type="Proteomes" id="UP000030635"/>
    </source>
</evidence>
<accession>A0A0A7FZB1</accession>
<dbReference type="HOGENOM" id="CLU_012430_1_0_9"/>
<dbReference type="SUPFAM" id="SSF51445">
    <property type="entry name" value="(Trans)glycosidases"/>
    <property type="match status" value="1"/>
</dbReference>
<dbReference type="Pfam" id="PF08533">
    <property type="entry name" value="Glyco_hydro_42C"/>
    <property type="match status" value="1"/>
</dbReference>
<dbReference type="EC" id="3.2.1.23" evidence="3 8"/>
<name>A0A0A7FZB1_9CLOT</name>
<keyword evidence="4 11" id="KW-0479">Metal-binding</keyword>
<dbReference type="Pfam" id="PF02449">
    <property type="entry name" value="Glyco_hydro_42"/>
    <property type="match status" value="1"/>
</dbReference>
<keyword evidence="5 8" id="KW-0378">Hydrolase</keyword>
<dbReference type="InterPro" id="IPR013529">
    <property type="entry name" value="Glyco_hydro_42_N"/>
</dbReference>
<dbReference type="GO" id="GO:0006012">
    <property type="term" value="P:galactose metabolic process"/>
    <property type="evidence" value="ECO:0007669"/>
    <property type="project" value="InterPro"/>
</dbReference>
<dbReference type="OrthoDB" id="9800974at2"/>
<evidence type="ECO:0000256" key="10">
    <source>
        <dbReference type="PIRSR" id="PIRSR001084-2"/>
    </source>
</evidence>
<dbReference type="InterPro" id="IPR013738">
    <property type="entry name" value="Beta_galactosidase_Trimer"/>
</dbReference>
<dbReference type="Pfam" id="PF08532">
    <property type="entry name" value="Glyco_hydro_42M"/>
    <property type="match status" value="1"/>
</dbReference>
<evidence type="ECO:0000259" key="14">
    <source>
        <dbReference type="Pfam" id="PF08533"/>
    </source>
</evidence>
<keyword evidence="7 8" id="KW-0326">Glycosidase</keyword>
<dbReference type="InterPro" id="IPR003476">
    <property type="entry name" value="Glyco_hydro_42"/>
</dbReference>
<dbReference type="InterPro" id="IPR029062">
    <property type="entry name" value="Class_I_gatase-like"/>
</dbReference>
<gene>
    <name evidence="15" type="ORF">U729_2416</name>
</gene>
<feature type="binding site" evidence="10">
    <location>
        <position position="141"/>
    </location>
    <ligand>
        <name>substrate</name>
    </ligand>
</feature>
<dbReference type="CDD" id="cd03143">
    <property type="entry name" value="A4_beta-galactosidase_middle_domain"/>
    <property type="match status" value="1"/>
</dbReference>
<feature type="active site" description="Nucleophile" evidence="9">
    <location>
        <position position="305"/>
    </location>
</feature>